<gene>
    <name evidence="2" type="ORF">CINC_LOCUS7855</name>
</gene>
<dbReference type="AlphaFoldDB" id="A0A9N8Q0M5"/>
<dbReference type="OrthoDB" id="8188927at2759"/>
<feature type="signal peptide" evidence="1">
    <location>
        <begin position="1"/>
        <end position="21"/>
    </location>
</feature>
<keyword evidence="3" id="KW-1185">Reference proteome</keyword>
<feature type="chain" id="PRO_5040172782" evidence="1">
    <location>
        <begin position="22"/>
        <end position="115"/>
    </location>
</feature>
<evidence type="ECO:0000313" key="3">
    <source>
        <dbReference type="Proteomes" id="UP001154114"/>
    </source>
</evidence>
<keyword evidence="1" id="KW-0732">Signal</keyword>
<evidence type="ECO:0000256" key="1">
    <source>
        <dbReference type="SAM" id="SignalP"/>
    </source>
</evidence>
<dbReference type="Proteomes" id="UP001154114">
    <property type="component" value="Chromosome 24"/>
</dbReference>
<protein>
    <submittedName>
        <fullName evidence="2">Uncharacterized protein</fullName>
    </submittedName>
</protein>
<accession>A0A9N8Q0M5</accession>
<proteinExistence type="predicted"/>
<dbReference type="EMBL" id="LR824027">
    <property type="protein sequence ID" value="CAD0205556.1"/>
    <property type="molecule type" value="Genomic_DNA"/>
</dbReference>
<reference evidence="2" key="1">
    <citation type="submission" date="2021-12" db="EMBL/GenBank/DDBJ databases">
        <authorList>
            <person name="King R."/>
        </authorList>
    </citation>
    <scope>NUCLEOTIDE SEQUENCE</scope>
</reference>
<sequence length="115" mass="12744">MSCTRLATVFVLLSLAAASSAIKCWKCGQYSDGVGSITPCSNRTATRLEECPSNAKYCIIYLLNTQYKPNLSVKDPSTYINSKAFDQKQFFAQSLLNVRPIDAKTSTSNIRYEPD</sequence>
<organism evidence="2 3">
    <name type="scientific">Chrysodeixis includens</name>
    <name type="common">Soybean looper</name>
    <name type="synonym">Pseudoplusia includens</name>
    <dbReference type="NCBI Taxonomy" id="689277"/>
    <lineage>
        <taxon>Eukaryota</taxon>
        <taxon>Metazoa</taxon>
        <taxon>Ecdysozoa</taxon>
        <taxon>Arthropoda</taxon>
        <taxon>Hexapoda</taxon>
        <taxon>Insecta</taxon>
        <taxon>Pterygota</taxon>
        <taxon>Neoptera</taxon>
        <taxon>Endopterygota</taxon>
        <taxon>Lepidoptera</taxon>
        <taxon>Glossata</taxon>
        <taxon>Ditrysia</taxon>
        <taxon>Noctuoidea</taxon>
        <taxon>Noctuidae</taxon>
        <taxon>Plusiinae</taxon>
        <taxon>Chrysodeixis</taxon>
    </lineage>
</organism>
<name>A0A9N8Q0M5_CHRIL</name>
<evidence type="ECO:0000313" key="2">
    <source>
        <dbReference type="EMBL" id="CAD0205556.1"/>
    </source>
</evidence>